<keyword evidence="2" id="KW-1185">Reference proteome</keyword>
<evidence type="ECO:0000313" key="2">
    <source>
        <dbReference type="Proteomes" id="UP000064921"/>
    </source>
</evidence>
<sequence>MLAGWKICIRWKSGRPEQPAAALEKRNQKISGIQLERPQDDDPAGVLYQGAETLTHRCLKVLKRRTGLTTSR</sequence>
<proteinExistence type="predicted"/>
<reference evidence="1 2" key="1">
    <citation type="submission" date="2015-10" db="EMBL/GenBank/DDBJ databases">
        <title>The world's first case of liver abscess caused by Pannonibacter phragmitetus.</title>
        <authorList>
            <person name="Ming D."/>
            <person name="Wang M."/>
            <person name="Zhou Y."/>
            <person name="Jiang T."/>
            <person name="Hu S."/>
        </authorList>
    </citation>
    <scope>NUCLEOTIDE SEQUENCE [LARGE SCALE GENOMIC DNA]</scope>
    <source>
        <strain evidence="1 2">31801</strain>
    </source>
</reference>
<protein>
    <submittedName>
        <fullName evidence="1">Uncharacterized protein</fullName>
    </submittedName>
</protein>
<organism evidence="1 2">
    <name type="scientific">Pannonibacter phragmitetus</name>
    <dbReference type="NCBI Taxonomy" id="121719"/>
    <lineage>
        <taxon>Bacteria</taxon>
        <taxon>Pseudomonadati</taxon>
        <taxon>Pseudomonadota</taxon>
        <taxon>Alphaproteobacteria</taxon>
        <taxon>Hyphomicrobiales</taxon>
        <taxon>Stappiaceae</taxon>
        <taxon>Pannonibacter</taxon>
    </lineage>
</organism>
<gene>
    <name evidence="1" type="ORF">APZ00_14230</name>
</gene>
<dbReference type="EMBL" id="CP013068">
    <property type="protein sequence ID" value="ALV28074.1"/>
    <property type="molecule type" value="Genomic_DNA"/>
</dbReference>
<dbReference type="AlphaFoldDB" id="A0A0U2W6I2"/>
<accession>A0A0U2W6I2</accession>
<evidence type="ECO:0000313" key="1">
    <source>
        <dbReference type="EMBL" id="ALV28074.1"/>
    </source>
</evidence>
<dbReference type="KEGG" id="pphr:APZ00_14230"/>
<dbReference type="RefSeq" id="WP_058899327.1">
    <property type="nucleotide sequence ID" value="NZ_CP013068.1"/>
</dbReference>
<dbReference type="Proteomes" id="UP000064921">
    <property type="component" value="Chromosome"/>
</dbReference>
<name>A0A0U2W6I2_9HYPH</name>